<proteinExistence type="inferred from homology"/>
<dbReference type="GO" id="GO:0006366">
    <property type="term" value="P:transcription by RNA polymerase II"/>
    <property type="evidence" value="ECO:0007669"/>
    <property type="project" value="TreeGrafter"/>
</dbReference>
<dbReference type="EMBL" id="JANBOH010000475">
    <property type="protein sequence ID" value="KAJ1642128.1"/>
    <property type="molecule type" value="Genomic_DNA"/>
</dbReference>
<evidence type="ECO:0000259" key="5">
    <source>
        <dbReference type="Pfam" id="PF22048"/>
    </source>
</evidence>
<evidence type="ECO:0000256" key="2">
    <source>
        <dbReference type="ARBA" id="ARBA00023054"/>
    </source>
</evidence>
<reference evidence="6" key="1">
    <citation type="submission" date="2022-07" db="EMBL/GenBank/DDBJ databases">
        <title>Phylogenomic reconstructions and comparative analyses of Kickxellomycotina fungi.</title>
        <authorList>
            <person name="Reynolds N.K."/>
            <person name="Stajich J.E."/>
            <person name="Barry K."/>
            <person name="Grigoriev I.V."/>
            <person name="Crous P."/>
            <person name="Smith M.E."/>
        </authorList>
    </citation>
    <scope>NUCLEOTIDE SEQUENCE</scope>
    <source>
        <strain evidence="6">NBRC 105413</strain>
    </source>
</reference>
<feature type="compositionally biased region" description="Basic and acidic residues" evidence="3">
    <location>
        <begin position="51"/>
        <end position="82"/>
    </location>
</feature>
<dbReference type="InterPro" id="IPR054414">
    <property type="entry name" value="Ccdc124/Oxs1_C"/>
</dbReference>
<evidence type="ECO:0000256" key="3">
    <source>
        <dbReference type="SAM" id="MobiDB-lite"/>
    </source>
</evidence>
<dbReference type="PANTHER" id="PTHR21680:SF0">
    <property type="entry name" value="COILED-COIL DOMAIN-CONTAINING PROTEIN 124"/>
    <property type="match status" value="1"/>
</dbReference>
<comment type="caution">
    <text evidence="6">The sequence shown here is derived from an EMBL/GenBank/DDBJ whole genome shotgun (WGS) entry which is preliminary data.</text>
</comment>
<sequence>MGKKFGGENSKVTAAKEKKAAVQAEKDQKKRAEKEAQEATEWSKGSKKGGKKEDQEAKRLEKLAKKKEADKLLQEEEKDISKSTKGKTGPAKLAPAQSKRTAPVLRGTEKKAAAKEAEIAQAEVANQPVEQYQARNIDDIIDVLENIDDDGPSSIAIDGSSAKKGGIAATVDRHPERRAKAAYKAFEDRVFERIKTENPGLRLSQIKSIIWKEWQRSPDNPFNQVLIQHNASKDHIDAVIEKQRKEIQDRLRFE</sequence>
<feature type="domain" description="LSO1/LSO2" evidence="5">
    <location>
        <begin position="10"/>
        <end position="77"/>
    </location>
</feature>
<dbReference type="AlphaFoldDB" id="A0A9W7XG57"/>
<accession>A0A9W7XG57</accession>
<feature type="region of interest" description="Disordered" evidence="3">
    <location>
        <begin position="1"/>
        <end position="115"/>
    </location>
</feature>
<keyword evidence="7" id="KW-1185">Reference proteome</keyword>
<feature type="domain" description="Coiled-coil" evidence="4">
    <location>
        <begin position="130"/>
        <end position="224"/>
    </location>
</feature>
<dbReference type="GO" id="GO:0003713">
    <property type="term" value="F:transcription coactivator activity"/>
    <property type="evidence" value="ECO:0007669"/>
    <property type="project" value="TreeGrafter"/>
</dbReference>
<dbReference type="SUPFAM" id="SSF47095">
    <property type="entry name" value="HMG-box"/>
    <property type="match status" value="1"/>
</dbReference>
<dbReference type="InterPro" id="IPR036910">
    <property type="entry name" value="HMG_box_dom_sf"/>
</dbReference>
<feature type="region of interest" description="Disordered" evidence="3">
    <location>
        <begin position="152"/>
        <end position="173"/>
    </location>
</feature>
<feature type="compositionally biased region" description="Basic and acidic residues" evidence="3">
    <location>
        <begin position="14"/>
        <end position="37"/>
    </location>
</feature>
<protein>
    <recommendedName>
        <fullName evidence="8">DUF1014-domain-containing protein</fullName>
    </recommendedName>
</protein>
<evidence type="ECO:0000256" key="1">
    <source>
        <dbReference type="ARBA" id="ARBA00008296"/>
    </source>
</evidence>
<evidence type="ECO:0000313" key="7">
    <source>
        <dbReference type="Proteomes" id="UP001145021"/>
    </source>
</evidence>
<evidence type="ECO:0008006" key="8">
    <source>
        <dbReference type="Google" id="ProtNLM"/>
    </source>
</evidence>
<keyword evidence="2" id="KW-0175">Coiled coil</keyword>
<dbReference type="InterPro" id="IPR010422">
    <property type="entry name" value="Ccdc124/Oxs1"/>
</dbReference>
<evidence type="ECO:0000259" key="4">
    <source>
        <dbReference type="Pfam" id="PF06244"/>
    </source>
</evidence>
<name>A0A9W7XG57_9FUNG</name>
<dbReference type="Pfam" id="PF22048">
    <property type="entry name" value="LSO1_2-like"/>
    <property type="match status" value="1"/>
</dbReference>
<dbReference type="Pfam" id="PF06244">
    <property type="entry name" value="Ccdc124"/>
    <property type="match status" value="1"/>
</dbReference>
<comment type="similarity">
    <text evidence="1">Belongs to the CCDC124 family.</text>
</comment>
<dbReference type="PANTHER" id="PTHR21680">
    <property type="entry name" value="COILED-COIL DOMAIN-CONTAINING PROTEIN 124"/>
    <property type="match status" value="1"/>
</dbReference>
<dbReference type="GO" id="GO:0005634">
    <property type="term" value="C:nucleus"/>
    <property type="evidence" value="ECO:0007669"/>
    <property type="project" value="TreeGrafter"/>
</dbReference>
<gene>
    <name evidence="6" type="ORF">LPJ64_005998</name>
</gene>
<dbReference type="Proteomes" id="UP001145021">
    <property type="component" value="Unassembled WGS sequence"/>
</dbReference>
<dbReference type="InterPro" id="IPR054413">
    <property type="entry name" value="LSO1/2"/>
</dbReference>
<evidence type="ECO:0000313" key="6">
    <source>
        <dbReference type="EMBL" id="KAJ1642128.1"/>
    </source>
</evidence>
<organism evidence="6 7">
    <name type="scientific">Coemansia asiatica</name>
    <dbReference type="NCBI Taxonomy" id="1052880"/>
    <lineage>
        <taxon>Eukaryota</taxon>
        <taxon>Fungi</taxon>
        <taxon>Fungi incertae sedis</taxon>
        <taxon>Zoopagomycota</taxon>
        <taxon>Kickxellomycotina</taxon>
        <taxon>Kickxellomycetes</taxon>
        <taxon>Kickxellales</taxon>
        <taxon>Kickxellaceae</taxon>
        <taxon>Coemansia</taxon>
    </lineage>
</organism>